<evidence type="ECO:0000256" key="1">
    <source>
        <dbReference type="SAM" id="MobiDB-lite"/>
    </source>
</evidence>
<feature type="transmembrane region" description="Helical" evidence="2">
    <location>
        <begin position="206"/>
        <end position="226"/>
    </location>
</feature>
<reference evidence="3 4" key="2">
    <citation type="submission" date="2024-10" db="EMBL/GenBank/DDBJ databases">
        <authorList>
            <person name="Ryan C."/>
        </authorList>
    </citation>
    <scope>NUCLEOTIDE SEQUENCE [LARGE SCALE GENOMIC DNA]</scope>
</reference>
<name>A0ABC9BKR2_9POAL</name>
<keyword evidence="2" id="KW-0812">Transmembrane</keyword>
<feature type="region of interest" description="Disordered" evidence="1">
    <location>
        <begin position="1"/>
        <end position="24"/>
    </location>
</feature>
<evidence type="ECO:0000313" key="4">
    <source>
        <dbReference type="Proteomes" id="UP001497457"/>
    </source>
</evidence>
<feature type="transmembrane region" description="Helical" evidence="2">
    <location>
        <begin position="246"/>
        <end position="266"/>
    </location>
</feature>
<dbReference type="AlphaFoldDB" id="A0ABC9BKR2"/>
<keyword evidence="2" id="KW-1133">Transmembrane helix</keyword>
<gene>
    <name evidence="3" type="ORF">URODEC1_LOCUS65823</name>
</gene>
<organism evidence="3 4">
    <name type="scientific">Urochloa decumbens</name>
    <dbReference type="NCBI Taxonomy" id="240449"/>
    <lineage>
        <taxon>Eukaryota</taxon>
        <taxon>Viridiplantae</taxon>
        <taxon>Streptophyta</taxon>
        <taxon>Embryophyta</taxon>
        <taxon>Tracheophyta</taxon>
        <taxon>Spermatophyta</taxon>
        <taxon>Magnoliopsida</taxon>
        <taxon>Liliopsida</taxon>
        <taxon>Poales</taxon>
        <taxon>Poaceae</taxon>
        <taxon>PACMAD clade</taxon>
        <taxon>Panicoideae</taxon>
        <taxon>Panicodae</taxon>
        <taxon>Paniceae</taxon>
        <taxon>Melinidinae</taxon>
        <taxon>Urochloa</taxon>
    </lineage>
</organism>
<evidence type="ECO:0000313" key="3">
    <source>
        <dbReference type="EMBL" id="CAL5002162.1"/>
    </source>
</evidence>
<proteinExistence type="predicted"/>
<protein>
    <submittedName>
        <fullName evidence="3">Uncharacterized protein</fullName>
    </submittedName>
</protein>
<accession>A0ABC9BKR2</accession>
<keyword evidence="4" id="KW-1185">Reference proteome</keyword>
<evidence type="ECO:0000256" key="2">
    <source>
        <dbReference type="SAM" id="Phobius"/>
    </source>
</evidence>
<reference evidence="4" key="1">
    <citation type="submission" date="2024-06" db="EMBL/GenBank/DDBJ databases">
        <authorList>
            <person name="Ryan C."/>
        </authorList>
    </citation>
    <scope>NUCLEOTIDE SEQUENCE [LARGE SCALE GENOMIC DNA]</scope>
</reference>
<sequence length="276" mass="29569">MEDLEAPAAAPRRAPPATNAAGAGSAAPAALRERPFAIYEAAVAARPARTTTAAALRELLTRVADAMLLGLCGVSWVNLAANGVAIGACWACGEDSRAAAVAKKAADAAIVAMGVLLPVAGPRLLRIIERWPKAGVRQVLGFEIPFVPFLPQFATPFPSLGFTNCVGVDENLMLGDPVLEWSHSQEGQHAARSSCKHWRWSCPNGGPVSAMLAMLVVQLCFFTKFVPQVIEVYLPAKRYNQEKSSVSFGDMASLISILVLCFYLIPYTTIKLRRMM</sequence>
<dbReference type="Proteomes" id="UP001497457">
    <property type="component" value="Chromosome 26rd"/>
</dbReference>
<keyword evidence="2" id="KW-0472">Membrane</keyword>
<dbReference type="EMBL" id="OZ075136">
    <property type="protein sequence ID" value="CAL5002162.1"/>
    <property type="molecule type" value="Genomic_DNA"/>
</dbReference>